<accession>A0ABQ1PRP7</accession>
<name>A0ABQ1PRP7_9GAMM</name>
<protein>
    <submittedName>
        <fullName evidence="3">Uncharacterized protein</fullName>
    </submittedName>
</protein>
<feature type="chain" id="PRO_5045275821" evidence="2">
    <location>
        <begin position="26"/>
        <end position="88"/>
    </location>
</feature>
<evidence type="ECO:0000313" key="3">
    <source>
        <dbReference type="EMBL" id="GGD01782.1"/>
    </source>
</evidence>
<dbReference type="RefSeq" id="WP_150277038.1">
    <property type="nucleotide sequence ID" value="NZ_BMFF01000004.1"/>
</dbReference>
<evidence type="ECO:0000313" key="4">
    <source>
        <dbReference type="Proteomes" id="UP000638188"/>
    </source>
</evidence>
<feature type="compositionally biased region" description="Acidic residues" evidence="1">
    <location>
        <begin position="67"/>
        <end position="88"/>
    </location>
</feature>
<dbReference type="Proteomes" id="UP000638188">
    <property type="component" value="Unassembled WGS sequence"/>
</dbReference>
<keyword evidence="2" id="KW-0732">Signal</keyword>
<keyword evidence="4" id="KW-1185">Reference proteome</keyword>
<feature type="compositionally biased region" description="Basic and acidic residues" evidence="1">
    <location>
        <begin position="48"/>
        <end position="66"/>
    </location>
</feature>
<gene>
    <name evidence="3" type="ORF">GCM10007418_21290</name>
</gene>
<evidence type="ECO:0000256" key="2">
    <source>
        <dbReference type="SAM" id="SignalP"/>
    </source>
</evidence>
<comment type="caution">
    <text evidence="3">The sequence shown here is derived from an EMBL/GenBank/DDBJ whole genome shotgun (WGS) entry which is preliminary data.</text>
</comment>
<proteinExistence type="predicted"/>
<organism evidence="3 4">
    <name type="scientific">Halopseudomonas salina</name>
    <dbReference type="NCBI Taxonomy" id="1323744"/>
    <lineage>
        <taxon>Bacteria</taxon>
        <taxon>Pseudomonadati</taxon>
        <taxon>Pseudomonadota</taxon>
        <taxon>Gammaproteobacteria</taxon>
        <taxon>Pseudomonadales</taxon>
        <taxon>Pseudomonadaceae</taxon>
        <taxon>Halopseudomonas</taxon>
    </lineage>
</organism>
<dbReference type="EMBL" id="BMFF01000004">
    <property type="protein sequence ID" value="GGD01782.1"/>
    <property type="molecule type" value="Genomic_DNA"/>
</dbReference>
<sequence>MKTATPLLSTAALALALLIASPAFAEDENMTEAEAQSYSRDLLEPEEDRAGLDNIRDEREEVRDEDRPEEDSGDYPDDNSEIEIEEQD</sequence>
<feature type="region of interest" description="Disordered" evidence="1">
    <location>
        <begin position="30"/>
        <end position="88"/>
    </location>
</feature>
<reference evidence="4" key="1">
    <citation type="journal article" date="2019" name="Int. J. Syst. Evol. Microbiol.">
        <title>The Global Catalogue of Microorganisms (GCM) 10K type strain sequencing project: providing services to taxonomists for standard genome sequencing and annotation.</title>
        <authorList>
            <consortium name="The Broad Institute Genomics Platform"/>
            <consortium name="The Broad Institute Genome Sequencing Center for Infectious Disease"/>
            <person name="Wu L."/>
            <person name="Ma J."/>
        </authorList>
    </citation>
    <scope>NUCLEOTIDE SEQUENCE [LARGE SCALE GENOMIC DNA]</scope>
    <source>
        <strain evidence="4">CGMCC 1.12482</strain>
    </source>
</reference>
<evidence type="ECO:0000256" key="1">
    <source>
        <dbReference type="SAM" id="MobiDB-lite"/>
    </source>
</evidence>
<feature type="signal peptide" evidence="2">
    <location>
        <begin position="1"/>
        <end position="25"/>
    </location>
</feature>